<protein>
    <submittedName>
        <fullName evidence="2">Transmembrane protein, putative</fullName>
    </submittedName>
</protein>
<keyword evidence="1 2" id="KW-0812">Transmembrane</keyword>
<dbReference type="InParanoid" id="W7XG65"/>
<feature type="transmembrane region" description="Helical" evidence="1">
    <location>
        <begin position="154"/>
        <end position="179"/>
    </location>
</feature>
<keyword evidence="3" id="KW-1185">Reference proteome</keyword>
<name>W7XG65_TETTS</name>
<dbReference type="EMBL" id="GG662812">
    <property type="protein sequence ID" value="EWS75908.1"/>
    <property type="molecule type" value="Genomic_DNA"/>
</dbReference>
<keyword evidence="1" id="KW-0472">Membrane</keyword>
<evidence type="ECO:0000313" key="3">
    <source>
        <dbReference type="Proteomes" id="UP000009168"/>
    </source>
</evidence>
<feature type="transmembrane region" description="Helical" evidence="1">
    <location>
        <begin position="109"/>
        <end position="142"/>
    </location>
</feature>
<evidence type="ECO:0000313" key="2">
    <source>
        <dbReference type="EMBL" id="EWS75908.1"/>
    </source>
</evidence>
<reference evidence="3" key="1">
    <citation type="journal article" date="2006" name="PLoS Biol.">
        <title>Macronuclear genome sequence of the ciliate Tetrahymena thermophila, a model eukaryote.</title>
        <authorList>
            <person name="Eisen J.A."/>
            <person name="Coyne R.S."/>
            <person name="Wu M."/>
            <person name="Wu D."/>
            <person name="Thiagarajan M."/>
            <person name="Wortman J.R."/>
            <person name="Badger J.H."/>
            <person name="Ren Q."/>
            <person name="Amedeo P."/>
            <person name="Jones K.M."/>
            <person name="Tallon L.J."/>
            <person name="Delcher A.L."/>
            <person name="Salzberg S.L."/>
            <person name="Silva J.C."/>
            <person name="Haas B.J."/>
            <person name="Majoros W.H."/>
            <person name="Farzad M."/>
            <person name="Carlton J.M."/>
            <person name="Smith R.K. Jr."/>
            <person name="Garg J."/>
            <person name="Pearlman R.E."/>
            <person name="Karrer K.M."/>
            <person name="Sun L."/>
            <person name="Manning G."/>
            <person name="Elde N.C."/>
            <person name="Turkewitz A.P."/>
            <person name="Asai D.J."/>
            <person name="Wilkes D.E."/>
            <person name="Wang Y."/>
            <person name="Cai H."/>
            <person name="Collins K."/>
            <person name="Stewart B.A."/>
            <person name="Lee S.R."/>
            <person name="Wilamowska K."/>
            <person name="Weinberg Z."/>
            <person name="Ruzzo W.L."/>
            <person name="Wloga D."/>
            <person name="Gaertig J."/>
            <person name="Frankel J."/>
            <person name="Tsao C.-C."/>
            <person name="Gorovsky M.A."/>
            <person name="Keeling P.J."/>
            <person name="Waller R.F."/>
            <person name="Patron N.J."/>
            <person name="Cherry J.M."/>
            <person name="Stover N.A."/>
            <person name="Krieger C.J."/>
            <person name="del Toro C."/>
            <person name="Ryder H.F."/>
            <person name="Williamson S.C."/>
            <person name="Barbeau R.A."/>
            <person name="Hamilton E.P."/>
            <person name="Orias E."/>
        </authorList>
    </citation>
    <scope>NUCLEOTIDE SEQUENCE [LARGE SCALE GENOMIC DNA]</scope>
    <source>
        <strain evidence="3">SB210</strain>
    </source>
</reference>
<keyword evidence="1" id="KW-1133">Transmembrane helix</keyword>
<dbReference type="KEGG" id="tet:TTHERM_001386048"/>
<evidence type="ECO:0000256" key="1">
    <source>
        <dbReference type="SAM" id="Phobius"/>
    </source>
</evidence>
<dbReference type="GeneID" id="24442260"/>
<proteinExistence type="predicted"/>
<gene>
    <name evidence="2" type="ORF">TTHERM_001386048</name>
</gene>
<dbReference type="Proteomes" id="UP000009168">
    <property type="component" value="Unassembled WGS sequence"/>
</dbReference>
<feature type="non-terminal residue" evidence="2">
    <location>
        <position position="1"/>
    </location>
</feature>
<sequence length="221" mass="27663">LTVNASQFPFYLKWLNTIKNIQIIDKKLQFVKYSRYLNKFQLQIQKFTSKKEIVDFIQHQDEIRQSKYINKQIFDFLAKSFYKNKKIDIKFKIRKNKKNRRAYPCQVKYLIFVCLFLFFFLMLFDLILIISFIIFCFCIYYLFVIYLFISVLSVWLLISFIIFFYFQLIFQIQIYFFFLQFFKYQERIRSISKRNKEQIYIFKLLFFQNAFFQERCDDLQR</sequence>
<dbReference type="AlphaFoldDB" id="W7XG65"/>
<accession>W7XG65</accession>
<dbReference type="RefSeq" id="XP_012651551.1">
    <property type="nucleotide sequence ID" value="XM_012796097.1"/>
</dbReference>
<organism evidence="2 3">
    <name type="scientific">Tetrahymena thermophila (strain SB210)</name>
    <dbReference type="NCBI Taxonomy" id="312017"/>
    <lineage>
        <taxon>Eukaryota</taxon>
        <taxon>Sar</taxon>
        <taxon>Alveolata</taxon>
        <taxon>Ciliophora</taxon>
        <taxon>Intramacronucleata</taxon>
        <taxon>Oligohymenophorea</taxon>
        <taxon>Hymenostomatida</taxon>
        <taxon>Tetrahymenina</taxon>
        <taxon>Tetrahymenidae</taxon>
        <taxon>Tetrahymena</taxon>
    </lineage>
</organism>